<organism evidence="1 2">
    <name type="scientific">Dermacentor silvarum</name>
    <name type="common">Tick</name>
    <dbReference type="NCBI Taxonomy" id="543639"/>
    <lineage>
        <taxon>Eukaryota</taxon>
        <taxon>Metazoa</taxon>
        <taxon>Ecdysozoa</taxon>
        <taxon>Arthropoda</taxon>
        <taxon>Chelicerata</taxon>
        <taxon>Arachnida</taxon>
        <taxon>Acari</taxon>
        <taxon>Parasitiformes</taxon>
        <taxon>Ixodida</taxon>
        <taxon>Ixodoidea</taxon>
        <taxon>Ixodidae</taxon>
        <taxon>Rhipicephalinae</taxon>
        <taxon>Dermacentor</taxon>
    </lineage>
</organism>
<comment type="caution">
    <text evidence="1">The sequence shown here is derived from an EMBL/GenBank/DDBJ whole genome shotgun (WGS) entry which is preliminary data.</text>
</comment>
<name>A0ACB8DZ95_DERSI</name>
<gene>
    <name evidence="1" type="ORF">HPB49_010690</name>
</gene>
<dbReference type="Proteomes" id="UP000821865">
    <property type="component" value="Chromosome 1"/>
</dbReference>
<sequence>MNDERWAWRVFQQTTLKGANTQWSRHLYNLCRMFSLFTDPIQEDSEKKWLLGVRTRVQEPEMSMWQAAVGQKSSLALYRVHKTTISAERLYDNSVGSALLFETRVGALRIKVYRCRFDQSVDDSTMQGIRG</sequence>
<reference evidence="1" key="1">
    <citation type="submission" date="2020-05" db="EMBL/GenBank/DDBJ databases">
        <title>Large-scale comparative analyses of tick genomes elucidate their genetic diversity and vector capacities.</title>
        <authorList>
            <person name="Jia N."/>
            <person name="Wang J."/>
            <person name="Shi W."/>
            <person name="Du L."/>
            <person name="Sun Y."/>
            <person name="Zhan W."/>
            <person name="Jiang J."/>
            <person name="Wang Q."/>
            <person name="Zhang B."/>
            <person name="Ji P."/>
            <person name="Sakyi L.B."/>
            <person name="Cui X."/>
            <person name="Yuan T."/>
            <person name="Jiang B."/>
            <person name="Yang W."/>
            <person name="Lam T.T.-Y."/>
            <person name="Chang Q."/>
            <person name="Ding S."/>
            <person name="Wang X."/>
            <person name="Zhu J."/>
            <person name="Ruan X."/>
            <person name="Zhao L."/>
            <person name="Wei J."/>
            <person name="Que T."/>
            <person name="Du C."/>
            <person name="Cheng J."/>
            <person name="Dai P."/>
            <person name="Han X."/>
            <person name="Huang E."/>
            <person name="Gao Y."/>
            <person name="Liu J."/>
            <person name="Shao H."/>
            <person name="Ye R."/>
            <person name="Li L."/>
            <person name="Wei W."/>
            <person name="Wang X."/>
            <person name="Wang C."/>
            <person name="Yang T."/>
            <person name="Huo Q."/>
            <person name="Li W."/>
            <person name="Guo W."/>
            <person name="Chen H."/>
            <person name="Zhou L."/>
            <person name="Ni X."/>
            <person name="Tian J."/>
            <person name="Zhou Y."/>
            <person name="Sheng Y."/>
            <person name="Liu T."/>
            <person name="Pan Y."/>
            <person name="Xia L."/>
            <person name="Li J."/>
            <person name="Zhao F."/>
            <person name="Cao W."/>
        </authorList>
    </citation>
    <scope>NUCLEOTIDE SEQUENCE</scope>
    <source>
        <strain evidence="1">Dsil-2018</strain>
    </source>
</reference>
<evidence type="ECO:0000313" key="1">
    <source>
        <dbReference type="EMBL" id="KAH7979718.1"/>
    </source>
</evidence>
<proteinExistence type="predicted"/>
<keyword evidence="2" id="KW-1185">Reference proteome</keyword>
<evidence type="ECO:0000313" key="2">
    <source>
        <dbReference type="Proteomes" id="UP000821865"/>
    </source>
</evidence>
<dbReference type="EMBL" id="CM023470">
    <property type="protein sequence ID" value="KAH7979718.1"/>
    <property type="molecule type" value="Genomic_DNA"/>
</dbReference>
<protein>
    <submittedName>
        <fullName evidence="1">Uncharacterized protein</fullName>
    </submittedName>
</protein>
<accession>A0ACB8DZ95</accession>